<dbReference type="EMBL" id="MF768985">
    <property type="protein sequence ID" value="ATU84197.1"/>
    <property type="molecule type" value="Genomic_DNA"/>
</dbReference>
<organism evidence="1">
    <name type="scientific">White spot syndrome virus</name>
    <dbReference type="NCBI Taxonomy" id="342409"/>
    <lineage>
        <taxon>Viruses</taxon>
        <taxon>Viruses incertae sedis</taxon>
        <taxon>Naldaviricetes</taxon>
        <taxon>Nimaviridae</taxon>
        <taxon>Whispovirus</taxon>
    </lineage>
</organism>
<sequence>MIDHAVISSSFLLHPFWRALFITETEYPQCPTPRYDTLNLVSFRIWEAASSGMTPILLCTR</sequence>
<evidence type="ECO:0000313" key="1">
    <source>
        <dbReference type="EMBL" id="ATU84197.1"/>
    </source>
</evidence>
<accession>A0A2D3I720</accession>
<dbReference type="Proteomes" id="UP000267516">
    <property type="component" value="Segment"/>
</dbReference>
<reference evidence="1" key="1">
    <citation type="journal article" date="2018" name="Aquaculture">
        <title>Complete genome sequence of a white spot syndrome virus associated with a disease incursion in Australia.</title>
        <authorList>
            <person name="Oakey J."/>
            <person name="Smith C.S."/>
        </authorList>
    </citation>
    <scope>NUCLEOTIDE SEQUENCE [LARGE SCALE GENOMIC DNA]</scope>
    <source>
        <strain evidence="1">WSSV-AU</strain>
    </source>
</reference>
<protein>
    <submittedName>
        <fullName evidence="1">ORF1060</fullName>
    </submittedName>
</protein>
<name>A0A2D3I720_9VIRU</name>
<proteinExistence type="predicted"/>